<gene>
    <name evidence="5" type="ORF">A3E73_02285</name>
</gene>
<dbReference type="InterPro" id="IPR006638">
    <property type="entry name" value="Elp3/MiaA/NifB-like_rSAM"/>
</dbReference>
<dbReference type="CDD" id="cd01335">
    <property type="entry name" value="Radical_SAM"/>
    <property type="match status" value="1"/>
</dbReference>
<dbReference type="AlphaFoldDB" id="A0A1F5DPV7"/>
<evidence type="ECO:0000313" key="6">
    <source>
        <dbReference type="Proteomes" id="UP000176791"/>
    </source>
</evidence>
<evidence type="ECO:0000256" key="1">
    <source>
        <dbReference type="ARBA" id="ARBA00022723"/>
    </source>
</evidence>
<accession>A0A1F5DPV7</accession>
<dbReference type="InterPro" id="IPR007197">
    <property type="entry name" value="rSAM"/>
</dbReference>
<evidence type="ECO:0000256" key="2">
    <source>
        <dbReference type="ARBA" id="ARBA00023004"/>
    </source>
</evidence>
<evidence type="ECO:0000256" key="3">
    <source>
        <dbReference type="ARBA" id="ARBA00023014"/>
    </source>
</evidence>
<proteinExistence type="predicted"/>
<dbReference type="GO" id="GO:0003824">
    <property type="term" value="F:catalytic activity"/>
    <property type="evidence" value="ECO:0007669"/>
    <property type="project" value="InterPro"/>
</dbReference>
<dbReference type="Proteomes" id="UP000176791">
    <property type="component" value="Unassembled WGS sequence"/>
</dbReference>
<dbReference type="GO" id="GO:0046872">
    <property type="term" value="F:metal ion binding"/>
    <property type="evidence" value="ECO:0007669"/>
    <property type="project" value="UniProtKB-KW"/>
</dbReference>
<keyword evidence="1" id="KW-0479">Metal-binding</keyword>
<comment type="caution">
    <text evidence="5">The sequence shown here is derived from an EMBL/GenBank/DDBJ whole genome shotgun (WGS) entry which is preliminary data.</text>
</comment>
<dbReference type="EMBL" id="MEZN01000002">
    <property type="protein sequence ID" value="OGD57076.1"/>
    <property type="molecule type" value="Genomic_DNA"/>
</dbReference>
<reference evidence="5 6" key="1">
    <citation type="journal article" date="2016" name="Nat. Commun.">
        <title>Thousands of microbial genomes shed light on interconnected biogeochemical processes in an aquifer system.</title>
        <authorList>
            <person name="Anantharaman K."/>
            <person name="Brown C.T."/>
            <person name="Hug L.A."/>
            <person name="Sharon I."/>
            <person name="Castelle C.J."/>
            <person name="Probst A.J."/>
            <person name="Thomas B.C."/>
            <person name="Singh A."/>
            <person name="Wilkins M.J."/>
            <person name="Karaoz U."/>
            <person name="Brodie E.L."/>
            <person name="Williams K.H."/>
            <person name="Hubbard S.S."/>
            <person name="Banfield J.F."/>
        </authorList>
    </citation>
    <scope>NUCLEOTIDE SEQUENCE [LARGE SCALE GENOMIC DNA]</scope>
</reference>
<dbReference type="Gene3D" id="3.80.30.30">
    <property type="match status" value="1"/>
</dbReference>
<dbReference type="PANTHER" id="PTHR43432:SF6">
    <property type="entry name" value="RADICAL SAM CORE DOMAIN-CONTAINING PROTEIN"/>
    <property type="match status" value="1"/>
</dbReference>
<dbReference type="InterPro" id="IPR058240">
    <property type="entry name" value="rSAM_sf"/>
</dbReference>
<sequence length="287" mass="33082">MKINLIKAKTILQKTGLPDCDWVVNPYTGCRFGCKYCYAAFVGRFTHPKEEWGSYVDVKINAAELLKIEISGKKGIILFSSVTDPYQGLEAKYQLTRKCLQVLADVRYKGEVGILTKSGLVTSDIDIFKEIKNIHVGMTVTSTGDPISQYLETYATPNRDRLKALKKLHQAGIKTYAFVGPLLPHFVWQEKEMKQLLTELKQTGVSYIYLEHLNLSKYIRDRLYRFLKKDYSQELARFKQAQSPEYRRQLDKLLAKLIKQVGLKVAYGRAIYHKDKQSWQAMGPRRI</sequence>
<dbReference type="SUPFAM" id="SSF102114">
    <property type="entry name" value="Radical SAM enzymes"/>
    <property type="match status" value="1"/>
</dbReference>
<dbReference type="GO" id="GO:0051536">
    <property type="term" value="F:iron-sulfur cluster binding"/>
    <property type="evidence" value="ECO:0007669"/>
    <property type="project" value="UniProtKB-KW"/>
</dbReference>
<organism evidence="5 6">
    <name type="scientific">Candidatus Beckwithbacteria bacterium RIFCSPHIGHO2_12_FULL_47_17</name>
    <dbReference type="NCBI Taxonomy" id="1797460"/>
    <lineage>
        <taxon>Bacteria</taxon>
        <taxon>Candidatus Beckwithiibacteriota</taxon>
    </lineage>
</organism>
<dbReference type="Pfam" id="PF04055">
    <property type="entry name" value="Radical_SAM"/>
    <property type="match status" value="1"/>
</dbReference>
<feature type="domain" description="Elp3/MiaA/NifB-like radical SAM core" evidence="4">
    <location>
        <begin position="20"/>
        <end position="238"/>
    </location>
</feature>
<protein>
    <recommendedName>
        <fullName evidence="4">Elp3/MiaA/NifB-like radical SAM core domain-containing protein</fullName>
    </recommendedName>
</protein>
<evidence type="ECO:0000313" key="5">
    <source>
        <dbReference type="EMBL" id="OGD57076.1"/>
    </source>
</evidence>
<keyword evidence="3" id="KW-0411">Iron-sulfur</keyword>
<dbReference type="SMART" id="SM00729">
    <property type="entry name" value="Elp3"/>
    <property type="match status" value="1"/>
</dbReference>
<keyword evidence="2" id="KW-0408">Iron</keyword>
<dbReference type="SFLD" id="SFLDG01084">
    <property type="entry name" value="Uncharacterised_Radical_SAM_Su"/>
    <property type="match status" value="1"/>
</dbReference>
<dbReference type="STRING" id="1797460.A3E73_02285"/>
<name>A0A1F5DPV7_9BACT</name>
<dbReference type="InterPro" id="IPR040086">
    <property type="entry name" value="MJ0683-like"/>
</dbReference>
<evidence type="ECO:0000259" key="4">
    <source>
        <dbReference type="SMART" id="SM00729"/>
    </source>
</evidence>
<dbReference type="PANTHER" id="PTHR43432">
    <property type="entry name" value="SLR0285 PROTEIN"/>
    <property type="match status" value="1"/>
</dbReference>
<dbReference type="SFLD" id="SFLDS00029">
    <property type="entry name" value="Radical_SAM"/>
    <property type="match status" value="1"/>
</dbReference>